<comment type="subunit">
    <text evidence="3">Forms a 24-polypeptide structural core with octahedral symmetry.</text>
</comment>
<dbReference type="Pfam" id="PF02817">
    <property type="entry name" value="E3_binding"/>
    <property type="match status" value="1"/>
</dbReference>
<evidence type="ECO:0000256" key="4">
    <source>
        <dbReference type="ARBA" id="ARBA00022679"/>
    </source>
</evidence>
<dbReference type="Gene3D" id="2.40.50.100">
    <property type="match status" value="1"/>
</dbReference>
<dbReference type="Pfam" id="PF00364">
    <property type="entry name" value="Biotin_lipoyl"/>
    <property type="match status" value="1"/>
</dbReference>
<dbReference type="PROSITE" id="PS00189">
    <property type="entry name" value="LIPOYL"/>
    <property type="match status" value="1"/>
</dbReference>
<evidence type="ECO:0000256" key="10">
    <source>
        <dbReference type="SAM" id="MobiDB-lite"/>
    </source>
</evidence>
<keyword evidence="5 9" id="KW-0450">Lipoyl</keyword>
<dbReference type="SUPFAM" id="SSF52777">
    <property type="entry name" value="CoA-dependent acyltransferases"/>
    <property type="match status" value="1"/>
</dbReference>
<comment type="cofactor">
    <cofactor evidence="1 9">
        <name>(R)-lipoate</name>
        <dbReference type="ChEBI" id="CHEBI:83088"/>
    </cofactor>
</comment>
<dbReference type="CDD" id="cd06849">
    <property type="entry name" value="lipoyl_domain"/>
    <property type="match status" value="1"/>
</dbReference>
<evidence type="ECO:0000313" key="13">
    <source>
        <dbReference type="EMBL" id="SHH79105.1"/>
    </source>
</evidence>
<keyword evidence="13" id="KW-0670">Pyruvate</keyword>
<evidence type="ECO:0000256" key="8">
    <source>
        <dbReference type="ARBA" id="ARBA00048370"/>
    </source>
</evidence>
<evidence type="ECO:0000256" key="2">
    <source>
        <dbReference type="ARBA" id="ARBA00007317"/>
    </source>
</evidence>
<dbReference type="PANTHER" id="PTHR43178">
    <property type="entry name" value="DIHYDROLIPOAMIDE ACETYLTRANSFERASE COMPONENT OF PYRUVATE DEHYDROGENASE COMPLEX"/>
    <property type="match status" value="1"/>
</dbReference>
<evidence type="ECO:0000256" key="5">
    <source>
        <dbReference type="ARBA" id="ARBA00022823"/>
    </source>
</evidence>
<dbReference type="EMBL" id="FQXS01000009">
    <property type="protein sequence ID" value="SHH79105.1"/>
    <property type="molecule type" value="Genomic_DNA"/>
</dbReference>
<evidence type="ECO:0000256" key="1">
    <source>
        <dbReference type="ARBA" id="ARBA00001938"/>
    </source>
</evidence>
<reference evidence="13 14" key="1">
    <citation type="submission" date="2016-11" db="EMBL/GenBank/DDBJ databases">
        <authorList>
            <person name="Jaros S."/>
            <person name="Januszkiewicz K."/>
            <person name="Wedrychowicz H."/>
        </authorList>
    </citation>
    <scope>NUCLEOTIDE SEQUENCE [LARGE SCALE GENOMIC DNA]</scope>
    <source>
        <strain evidence="13 14">DSM 9705</strain>
    </source>
</reference>
<evidence type="ECO:0000256" key="7">
    <source>
        <dbReference type="ARBA" id="ARBA00025211"/>
    </source>
</evidence>
<dbReference type="InterPro" id="IPR004167">
    <property type="entry name" value="PSBD"/>
</dbReference>
<dbReference type="AlphaFoldDB" id="A0A1M5VV30"/>
<organism evidence="13 14">
    <name type="scientific">Desulfofustis glycolicus DSM 9705</name>
    <dbReference type="NCBI Taxonomy" id="1121409"/>
    <lineage>
        <taxon>Bacteria</taxon>
        <taxon>Pseudomonadati</taxon>
        <taxon>Thermodesulfobacteriota</taxon>
        <taxon>Desulfobulbia</taxon>
        <taxon>Desulfobulbales</taxon>
        <taxon>Desulfocapsaceae</taxon>
        <taxon>Desulfofustis</taxon>
    </lineage>
</organism>
<dbReference type="GO" id="GO:0006086">
    <property type="term" value="P:pyruvate decarboxylation to acetyl-CoA"/>
    <property type="evidence" value="ECO:0007669"/>
    <property type="project" value="TreeGrafter"/>
</dbReference>
<dbReference type="RefSeq" id="WP_073375574.1">
    <property type="nucleotide sequence ID" value="NZ_FQXS01000009.1"/>
</dbReference>
<feature type="domain" description="Lipoyl-binding" evidence="11">
    <location>
        <begin position="3"/>
        <end position="77"/>
    </location>
</feature>
<feature type="compositionally biased region" description="Basic and acidic residues" evidence="10">
    <location>
        <begin position="116"/>
        <end position="141"/>
    </location>
</feature>
<proteinExistence type="inferred from homology"/>
<dbReference type="GO" id="GO:0004742">
    <property type="term" value="F:dihydrolipoyllysine-residue acetyltransferase activity"/>
    <property type="evidence" value="ECO:0007669"/>
    <property type="project" value="UniProtKB-EC"/>
</dbReference>
<keyword evidence="14" id="KW-1185">Reference proteome</keyword>
<dbReference type="InterPro" id="IPR001078">
    <property type="entry name" value="2-oxoacid_DH_actylTfrase"/>
</dbReference>
<dbReference type="PROSITE" id="PS50968">
    <property type="entry name" value="BIOTINYL_LIPOYL"/>
    <property type="match status" value="1"/>
</dbReference>
<keyword evidence="6 9" id="KW-0012">Acyltransferase</keyword>
<protein>
    <recommendedName>
        <fullName evidence="9">Dihydrolipoamide acetyltransferase component of pyruvate dehydrogenase complex</fullName>
        <ecNumber evidence="9">2.3.1.-</ecNumber>
    </recommendedName>
</protein>
<evidence type="ECO:0000256" key="6">
    <source>
        <dbReference type="ARBA" id="ARBA00023315"/>
    </source>
</evidence>
<evidence type="ECO:0000259" key="11">
    <source>
        <dbReference type="PROSITE" id="PS50968"/>
    </source>
</evidence>
<evidence type="ECO:0000259" key="12">
    <source>
        <dbReference type="PROSITE" id="PS51826"/>
    </source>
</evidence>
<sequence>MAIEKITVPDFGDVQEITVLEIYVAAGDRIDVEDPLVALESEKAVMDIPSPLAGVINEIKIKAGDTVASGDLIALLETADQNGQEDTDEKSAEQADDSADNTEEETKRQPAQSTDSPDKTKGDAEKPAARPEKIGGQDQEAKAAGTVHASPSVRAHAREAGVDLADVTGSGPKGRILKEDIDRVAGGDKPAAARPDKTAQTEDFSKFGAIEQQQLGRIQRISGPHLQQSWQTIPHVTQFDEADITDLEAFRKELNEGAETGAVKLSPLVFIIKAVVAALKNYPQFNASLGADGDTLIVKHYYHVGIAVDTPGGLVVPVVKDADHLGIRAIAEELARLSSQARDGKLAIPDIQGASFTISSLGGIGGTGFTPIVNAPQVAILGLSRSYMKPVWNGESFVPRLTLPFSLSYDHRVIDGAAAARFCRSLATIIEDLRQALL</sequence>
<dbReference type="Gene3D" id="4.10.320.10">
    <property type="entry name" value="E3-binding domain"/>
    <property type="match status" value="1"/>
</dbReference>
<feature type="compositionally biased region" description="Acidic residues" evidence="10">
    <location>
        <begin position="83"/>
        <end position="103"/>
    </location>
</feature>
<gene>
    <name evidence="13" type="ORF">SAMN02745124_01943</name>
</gene>
<dbReference type="InterPro" id="IPR036625">
    <property type="entry name" value="E3-bd_dom_sf"/>
</dbReference>
<dbReference type="SUPFAM" id="SSF47005">
    <property type="entry name" value="Peripheral subunit-binding domain of 2-oxo acid dehydrogenase complex"/>
    <property type="match status" value="1"/>
</dbReference>
<dbReference type="Pfam" id="PF00198">
    <property type="entry name" value="2-oxoacid_dh"/>
    <property type="match status" value="1"/>
</dbReference>
<dbReference type="GO" id="GO:0031405">
    <property type="term" value="F:lipoic acid binding"/>
    <property type="evidence" value="ECO:0007669"/>
    <property type="project" value="TreeGrafter"/>
</dbReference>
<accession>A0A1M5VV30</accession>
<evidence type="ECO:0000256" key="9">
    <source>
        <dbReference type="RuleBase" id="RU003423"/>
    </source>
</evidence>
<dbReference type="Gene3D" id="3.30.559.10">
    <property type="entry name" value="Chloramphenicol acetyltransferase-like domain"/>
    <property type="match status" value="1"/>
</dbReference>
<name>A0A1M5VV30_9BACT</name>
<dbReference type="EC" id="2.3.1.-" evidence="9"/>
<dbReference type="GO" id="GO:0005737">
    <property type="term" value="C:cytoplasm"/>
    <property type="evidence" value="ECO:0007669"/>
    <property type="project" value="TreeGrafter"/>
</dbReference>
<feature type="domain" description="Peripheral subunit-binding (PSBD)" evidence="12">
    <location>
        <begin position="148"/>
        <end position="185"/>
    </location>
</feature>
<evidence type="ECO:0000313" key="14">
    <source>
        <dbReference type="Proteomes" id="UP000184139"/>
    </source>
</evidence>
<dbReference type="InterPro" id="IPR003016">
    <property type="entry name" value="2-oxoA_DH_lipoyl-BS"/>
</dbReference>
<dbReference type="PROSITE" id="PS51826">
    <property type="entry name" value="PSBD"/>
    <property type="match status" value="1"/>
</dbReference>
<comment type="function">
    <text evidence="7">The pyruvate dehydrogenase complex catalyzes the overall conversion of pyruvate to acetyl-CoA and CO(2). It contains multiple copies of three enzymatic components: pyruvate dehydrogenase (E1), dihydrolipoamide acetyltransferase (E2) and lipoamide dehydrogenase (E3).</text>
</comment>
<keyword evidence="4 9" id="KW-0808">Transferase</keyword>
<dbReference type="PANTHER" id="PTHR43178:SF2">
    <property type="entry name" value="DIHYDROLIPOYLLYSINE-RESIDUE ACETYLTRANSFERASE COMPONENT OF PYRUVATE DEHYDROGENASE COMPLEX"/>
    <property type="match status" value="1"/>
</dbReference>
<dbReference type="Proteomes" id="UP000184139">
    <property type="component" value="Unassembled WGS sequence"/>
</dbReference>
<dbReference type="InterPro" id="IPR050743">
    <property type="entry name" value="2-oxoacid_DH_E2_comp"/>
</dbReference>
<dbReference type="SUPFAM" id="SSF51230">
    <property type="entry name" value="Single hybrid motif"/>
    <property type="match status" value="1"/>
</dbReference>
<comment type="similarity">
    <text evidence="2 9">Belongs to the 2-oxoacid dehydrogenase family.</text>
</comment>
<evidence type="ECO:0000256" key="3">
    <source>
        <dbReference type="ARBA" id="ARBA00011484"/>
    </source>
</evidence>
<dbReference type="InterPro" id="IPR023213">
    <property type="entry name" value="CAT-like_dom_sf"/>
</dbReference>
<dbReference type="InterPro" id="IPR011053">
    <property type="entry name" value="Single_hybrid_motif"/>
</dbReference>
<dbReference type="InterPro" id="IPR000089">
    <property type="entry name" value="Biotin_lipoyl"/>
</dbReference>
<dbReference type="OrthoDB" id="9805770at2"/>
<dbReference type="FunFam" id="3.30.559.10:FF:000004">
    <property type="entry name" value="Acetyltransferase component of pyruvate dehydrogenase complex"/>
    <property type="match status" value="1"/>
</dbReference>
<dbReference type="STRING" id="1121409.SAMN02745124_01943"/>
<feature type="region of interest" description="Disordered" evidence="10">
    <location>
        <begin position="80"/>
        <end position="155"/>
    </location>
</feature>
<comment type="catalytic activity">
    <reaction evidence="8">
        <text>N(6)-[(R)-dihydrolipoyl]-L-lysyl-[protein] + acetyl-CoA = N(6)-[(R)-S(8)-acetyldihydrolipoyl]-L-lysyl-[protein] + CoA</text>
        <dbReference type="Rhea" id="RHEA:17017"/>
        <dbReference type="Rhea" id="RHEA-COMP:10475"/>
        <dbReference type="Rhea" id="RHEA-COMP:10478"/>
        <dbReference type="ChEBI" id="CHEBI:57287"/>
        <dbReference type="ChEBI" id="CHEBI:57288"/>
        <dbReference type="ChEBI" id="CHEBI:83100"/>
        <dbReference type="ChEBI" id="CHEBI:83111"/>
        <dbReference type="EC" id="2.3.1.12"/>
    </reaction>
</comment>